<reference evidence="2" key="1">
    <citation type="submission" date="2022-12" db="EMBL/GenBank/DDBJ databases">
        <title>Draft genome assemblies for two species of Escallonia (Escalloniales).</title>
        <authorList>
            <person name="Chanderbali A."/>
            <person name="Dervinis C."/>
            <person name="Anghel I."/>
            <person name="Soltis D."/>
            <person name="Soltis P."/>
            <person name="Zapata F."/>
        </authorList>
    </citation>
    <scope>NUCLEOTIDE SEQUENCE</scope>
    <source>
        <strain evidence="2">UCBG92.1500</strain>
        <tissue evidence="2">Leaf</tissue>
    </source>
</reference>
<keyword evidence="3" id="KW-1185">Reference proteome</keyword>
<gene>
    <name evidence="2" type="ORF">RJ640_004136</name>
</gene>
<evidence type="ECO:0000256" key="1">
    <source>
        <dbReference type="SAM" id="MobiDB-lite"/>
    </source>
</evidence>
<dbReference type="AlphaFoldDB" id="A0AA88RHW9"/>
<evidence type="ECO:0000313" key="2">
    <source>
        <dbReference type="EMBL" id="KAK2989973.1"/>
    </source>
</evidence>
<dbReference type="Proteomes" id="UP001187471">
    <property type="component" value="Unassembled WGS sequence"/>
</dbReference>
<proteinExistence type="predicted"/>
<dbReference type="PANTHER" id="PTHR35101">
    <property type="entry name" value="OS02G0162600 PROTEIN"/>
    <property type="match status" value="1"/>
</dbReference>
<evidence type="ECO:0000313" key="3">
    <source>
        <dbReference type="Proteomes" id="UP001187471"/>
    </source>
</evidence>
<comment type="caution">
    <text evidence="2">The sequence shown here is derived from an EMBL/GenBank/DDBJ whole genome shotgun (WGS) entry which is preliminary data.</text>
</comment>
<dbReference type="PANTHER" id="PTHR35101:SF12">
    <property type="entry name" value="OS02G0162600 PROTEIN"/>
    <property type="match status" value="1"/>
</dbReference>
<accession>A0AA88RHW9</accession>
<feature type="region of interest" description="Disordered" evidence="1">
    <location>
        <begin position="103"/>
        <end position="128"/>
    </location>
</feature>
<organism evidence="2 3">
    <name type="scientific">Escallonia rubra</name>
    <dbReference type="NCBI Taxonomy" id="112253"/>
    <lineage>
        <taxon>Eukaryota</taxon>
        <taxon>Viridiplantae</taxon>
        <taxon>Streptophyta</taxon>
        <taxon>Embryophyta</taxon>
        <taxon>Tracheophyta</taxon>
        <taxon>Spermatophyta</taxon>
        <taxon>Magnoliopsida</taxon>
        <taxon>eudicotyledons</taxon>
        <taxon>Gunneridae</taxon>
        <taxon>Pentapetalae</taxon>
        <taxon>asterids</taxon>
        <taxon>campanulids</taxon>
        <taxon>Escalloniales</taxon>
        <taxon>Escalloniaceae</taxon>
        <taxon>Escallonia</taxon>
    </lineage>
</organism>
<dbReference type="EMBL" id="JAVXUO010000682">
    <property type="protein sequence ID" value="KAK2989973.1"/>
    <property type="molecule type" value="Genomic_DNA"/>
</dbReference>
<name>A0AA88RHW9_9ASTE</name>
<sequence>MANSRVARFITEVAPPQFVSVMRYRATKMLDTINEEERGCAANDSLAFALAPKSTLSSLSSGGTLRAPPCLTSSIVLDMVGVHNDAQLDLGGWIEDDMFDEEHFEDDPEEDFEDDAEEDILDEEEWQE</sequence>
<protein>
    <submittedName>
        <fullName evidence="2">Uncharacterized protein</fullName>
    </submittedName>
</protein>